<dbReference type="AlphaFoldDB" id="A0A0V0SI08"/>
<proteinExistence type="predicted"/>
<name>A0A0V0SI08_9BILA</name>
<dbReference type="EMBL" id="JYDL01000008">
    <property type="protein sequence ID" value="KRX26218.1"/>
    <property type="molecule type" value="Genomic_DNA"/>
</dbReference>
<reference evidence="1 2" key="1">
    <citation type="submission" date="2015-01" db="EMBL/GenBank/DDBJ databases">
        <title>Evolution of Trichinella species and genotypes.</title>
        <authorList>
            <person name="Korhonen P.K."/>
            <person name="Edoardo P."/>
            <person name="Giuseppe L.R."/>
            <person name="Gasser R.B."/>
        </authorList>
    </citation>
    <scope>NUCLEOTIDE SEQUENCE [LARGE SCALE GENOMIC DNA]</scope>
    <source>
        <strain evidence="1">ISS37</strain>
    </source>
</reference>
<sequence>MLPKNVWPDGALHSVQLLSINLHPVKLELKSIQSISRMQFLKIPSWQNSVGCNSRLKQLISYWALLAQLKQCEQASAAANREGIPKVDSEW</sequence>
<keyword evidence="2" id="KW-1185">Reference proteome</keyword>
<accession>A0A0V0SI08</accession>
<evidence type="ECO:0000313" key="1">
    <source>
        <dbReference type="EMBL" id="KRX26218.1"/>
    </source>
</evidence>
<evidence type="ECO:0000313" key="2">
    <source>
        <dbReference type="Proteomes" id="UP000054630"/>
    </source>
</evidence>
<gene>
    <name evidence="1" type="ORF">T07_7583</name>
</gene>
<organism evidence="1 2">
    <name type="scientific">Trichinella nelsoni</name>
    <dbReference type="NCBI Taxonomy" id="6336"/>
    <lineage>
        <taxon>Eukaryota</taxon>
        <taxon>Metazoa</taxon>
        <taxon>Ecdysozoa</taxon>
        <taxon>Nematoda</taxon>
        <taxon>Enoplea</taxon>
        <taxon>Dorylaimia</taxon>
        <taxon>Trichinellida</taxon>
        <taxon>Trichinellidae</taxon>
        <taxon>Trichinella</taxon>
    </lineage>
</organism>
<protein>
    <submittedName>
        <fullName evidence="1">Uncharacterized protein</fullName>
    </submittedName>
</protein>
<comment type="caution">
    <text evidence="1">The sequence shown here is derived from an EMBL/GenBank/DDBJ whole genome shotgun (WGS) entry which is preliminary data.</text>
</comment>
<dbReference type="Proteomes" id="UP000054630">
    <property type="component" value="Unassembled WGS sequence"/>
</dbReference>